<dbReference type="KEGG" id="ard:AXF14_12075"/>
<dbReference type="Gene3D" id="3.30.428.10">
    <property type="entry name" value="HIT-like"/>
    <property type="match status" value="1"/>
</dbReference>
<dbReference type="Pfam" id="PF01230">
    <property type="entry name" value="HIT"/>
    <property type="match status" value="1"/>
</dbReference>
<dbReference type="STRING" id="111015.AXF14_12075"/>
<gene>
    <name evidence="5" type="ORF">AXF14_12075</name>
</gene>
<feature type="domain" description="HIT" evidence="4">
    <location>
        <begin position="11"/>
        <end position="114"/>
    </location>
</feature>
<name>A0A0X8JGW7_ACTRD</name>
<dbReference type="PANTHER" id="PTHR46648">
    <property type="entry name" value="HIT FAMILY PROTEIN 1"/>
    <property type="match status" value="1"/>
</dbReference>
<accession>A0A0X8JGW7</accession>
<protein>
    <submittedName>
        <fullName evidence="5">Diadenosine tetraphosphate hydrolase</fullName>
    </submittedName>
</protein>
<dbReference type="OrthoDB" id="9784774at2"/>
<organism evidence="5 6">
    <name type="scientific">Actinomyces radicidentis</name>
    <dbReference type="NCBI Taxonomy" id="111015"/>
    <lineage>
        <taxon>Bacteria</taxon>
        <taxon>Bacillati</taxon>
        <taxon>Actinomycetota</taxon>
        <taxon>Actinomycetes</taxon>
        <taxon>Actinomycetales</taxon>
        <taxon>Actinomycetaceae</taxon>
        <taxon>Actinomyces</taxon>
    </lineage>
</organism>
<dbReference type="RefSeq" id="WP_067943560.1">
    <property type="nucleotide sequence ID" value="NZ_CP014228.1"/>
</dbReference>
<proteinExistence type="predicted"/>
<dbReference type="AlphaFoldDB" id="A0A0X8JGW7"/>
<dbReference type="PROSITE" id="PS51084">
    <property type="entry name" value="HIT_2"/>
    <property type="match status" value="1"/>
</dbReference>
<dbReference type="Proteomes" id="UP000065220">
    <property type="component" value="Chromosome"/>
</dbReference>
<dbReference type="SUPFAM" id="SSF54197">
    <property type="entry name" value="HIT-like"/>
    <property type="match status" value="1"/>
</dbReference>
<dbReference type="InterPro" id="IPR011146">
    <property type="entry name" value="HIT-like"/>
</dbReference>
<evidence type="ECO:0000259" key="4">
    <source>
        <dbReference type="PROSITE" id="PS51084"/>
    </source>
</evidence>
<dbReference type="PANTHER" id="PTHR46648:SF1">
    <property type="entry name" value="ADENOSINE 5'-MONOPHOSPHORAMIDASE HNT1"/>
    <property type="match status" value="1"/>
</dbReference>
<dbReference type="InterPro" id="IPR036265">
    <property type="entry name" value="HIT-like_sf"/>
</dbReference>
<dbReference type="GO" id="GO:0009117">
    <property type="term" value="P:nucleotide metabolic process"/>
    <property type="evidence" value="ECO:0007669"/>
    <property type="project" value="TreeGrafter"/>
</dbReference>
<feature type="short sequence motif" description="Histidine triad motif" evidence="2 3">
    <location>
        <begin position="98"/>
        <end position="102"/>
    </location>
</feature>
<evidence type="ECO:0000313" key="6">
    <source>
        <dbReference type="Proteomes" id="UP000065220"/>
    </source>
</evidence>
<keyword evidence="6" id="KW-1185">Reference proteome</keyword>
<sequence>MSSAERSEPTVFTRIINGEIPGRFVWADDVCVAFATIEPQTRGHVLVVPREEIESYVDAPEKTVAHLAVVAQRIAATQVRVFDAVRPGIIVVGLDVPHLHVHVLPLHQASDVNPSSAAAAEADDLDAAMTELRAGLVEDGWGANVPAELGSAALA</sequence>
<dbReference type="InterPro" id="IPR001310">
    <property type="entry name" value="Histidine_triad_HIT"/>
</dbReference>
<evidence type="ECO:0000256" key="1">
    <source>
        <dbReference type="PIRSR" id="PIRSR601310-1"/>
    </source>
</evidence>
<feature type="active site" description="Tele-AMP-histidine intermediate" evidence="1">
    <location>
        <position position="100"/>
    </location>
</feature>
<dbReference type="PRINTS" id="PR00332">
    <property type="entry name" value="HISTRIAD"/>
</dbReference>
<keyword evidence="5" id="KW-0378">Hydrolase</keyword>
<dbReference type="EMBL" id="CP014228">
    <property type="protein sequence ID" value="AMD88183.1"/>
    <property type="molecule type" value="Genomic_DNA"/>
</dbReference>
<evidence type="ECO:0000313" key="5">
    <source>
        <dbReference type="EMBL" id="AMD88183.1"/>
    </source>
</evidence>
<evidence type="ECO:0000256" key="3">
    <source>
        <dbReference type="PROSITE-ProRule" id="PRU00464"/>
    </source>
</evidence>
<dbReference type="GO" id="GO:0016787">
    <property type="term" value="F:hydrolase activity"/>
    <property type="evidence" value="ECO:0007669"/>
    <property type="project" value="UniProtKB-KW"/>
</dbReference>
<evidence type="ECO:0000256" key="2">
    <source>
        <dbReference type="PIRSR" id="PIRSR601310-3"/>
    </source>
</evidence>
<reference evidence="6" key="1">
    <citation type="submission" date="2016-02" db="EMBL/GenBank/DDBJ databases">
        <authorList>
            <person name="Holder M.E."/>
            <person name="Ajami N.J."/>
            <person name="Petrosino J.F."/>
        </authorList>
    </citation>
    <scope>NUCLEOTIDE SEQUENCE [LARGE SCALE GENOMIC DNA]</scope>
    <source>
        <strain evidence="6">CCUG 36733</strain>
    </source>
</reference>